<dbReference type="InParanoid" id="A0A0C3NET1"/>
<dbReference type="AlphaFoldDB" id="A0A0C3NET1"/>
<sequence>MKAKPSHPSSPKTSPMLRSSVVLPSFHQRPETKYTLKNALTCSHREHASYHKSFQGTCCQRQVWLHSTVAQ</sequence>
<keyword evidence="2" id="KW-1185">Reference proteome</keyword>
<accession>A0A0C3NET1</accession>
<reference evidence="1 2" key="1">
    <citation type="submission" date="2014-04" db="EMBL/GenBank/DDBJ databases">
        <authorList>
            <consortium name="DOE Joint Genome Institute"/>
            <person name="Kuo A."/>
            <person name="Kohler A."/>
            <person name="Costa M.D."/>
            <person name="Nagy L.G."/>
            <person name="Floudas D."/>
            <person name="Copeland A."/>
            <person name="Barry K.W."/>
            <person name="Cichocki N."/>
            <person name="Veneault-Fourrey C."/>
            <person name="LaButti K."/>
            <person name="Lindquist E.A."/>
            <person name="Lipzen A."/>
            <person name="Lundell T."/>
            <person name="Morin E."/>
            <person name="Murat C."/>
            <person name="Sun H."/>
            <person name="Tunlid A."/>
            <person name="Henrissat B."/>
            <person name="Grigoriev I.V."/>
            <person name="Hibbett D.S."/>
            <person name="Martin F."/>
            <person name="Nordberg H.P."/>
            <person name="Cantor M.N."/>
            <person name="Hua S.X."/>
        </authorList>
    </citation>
    <scope>NUCLEOTIDE SEQUENCE [LARGE SCALE GENOMIC DNA]</scope>
    <source>
        <strain evidence="1 2">Marx 270</strain>
    </source>
</reference>
<proteinExistence type="predicted"/>
<gene>
    <name evidence="1" type="ORF">M404DRAFT_807031</name>
</gene>
<dbReference type="Proteomes" id="UP000054217">
    <property type="component" value="Unassembled WGS sequence"/>
</dbReference>
<name>A0A0C3NET1_PISTI</name>
<evidence type="ECO:0000313" key="1">
    <source>
        <dbReference type="EMBL" id="KIN99594.1"/>
    </source>
</evidence>
<protein>
    <submittedName>
        <fullName evidence="1">Uncharacterized protein</fullName>
    </submittedName>
</protein>
<organism evidence="1 2">
    <name type="scientific">Pisolithus tinctorius Marx 270</name>
    <dbReference type="NCBI Taxonomy" id="870435"/>
    <lineage>
        <taxon>Eukaryota</taxon>
        <taxon>Fungi</taxon>
        <taxon>Dikarya</taxon>
        <taxon>Basidiomycota</taxon>
        <taxon>Agaricomycotina</taxon>
        <taxon>Agaricomycetes</taxon>
        <taxon>Agaricomycetidae</taxon>
        <taxon>Boletales</taxon>
        <taxon>Sclerodermatineae</taxon>
        <taxon>Pisolithaceae</taxon>
        <taxon>Pisolithus</taxon>
    </lineage>
</organism>
<dbReference type="EMBL" id="KN832003">
    <property type="protein sequence ID" value="KIN99594.1"/>
    <property type="molecule type" value="Genomic_DNA"/>
</dbReference>
<evidence type="ECO:0000313" key="2">
    <source>
        <dbReference type="Proteomes" id="UP000054217"/>
    </source>
</evidence>
<reference evidence="2" key="2">
    <citation type="submission" date="2015-01" db="EMBL/GenBank/DDBJ databases">
        <title>Evolutionary Origins and Diversification of the Mycorrhizal Mutualists.</title>
        <authorList>
            <consortium name="DOE Joint Genome Institute"/>
            <consortium name="Mycorrhizal Genomics Consortium"/>
            <person name="Kohler A."/>
            <person name="Kuo A."/>
            <person name="Nagy L.G."/>
            <person name="Floudas D."/>
            <person name="Copeland A."/>
            <person name="Barry K.W."/>
            <person name="Cichocki N."/>
            <person name="Veneault-Fourrey C."/>
            <person name="LaButti K."/>
            <person name="Lindquist E.A."/>
            <person name="Lipzen A."/>
            <person name="Lundell T."/>
            <person name="Morin E."/>
            <person name="Murat C."/>
            <person name="Riley R."/>
            <person name="Ohm R."/>
            <person name="Sun H."/>
            <person name="Tunlid A."/>
            <person name="Henrissat B."/>
            <person name="Grigoriev I.V."/>
            <person name="Hibbett D.S."/>
            <person name="Martin F."/>
        </authorList>
    </citation>
    <scope>NUCLEOTIDE SEQUENCE [LARGE SCALE GENOMIC DNA]</scope>
    <source>
        <strain evidence="2">Marx 270</strain>
    </source>
</reference>
<dbReference type="HOGENOM" id="CLU_2741084_0_0_1"/>